<feature type="non-terminal residue" evidence="1">
    <location>
        <position position="62"/>
    </location>
</feature>
<evidence type="ECO:0000313" key="2">
    <source>
        <dbReference type="Proteomes" id="UP000805193"/>
    </source>
</evidence>
<comment type="caution">
    <text evidence="1">The sequence shown here is derived from an EMBL/GenBank/DDBJ whole genome shotgun (WGS) entry which is preliminary data.</text>
</comment>
<name>A0AC60Q7S9_IXOPE</name>
<sequence>AASEAAAKLQSSKSVQPGKKRVNWPVAITEALIRIWEDNLQALRSNTRNAAIYAAITEQMLG</sequence>
<accession>A0AC60Q7S9</accession>
<keyword evidence="2" id="KW-1185">Reference proteome</keyword>
<dbReference type="Proteomes" id="UP000805193">
    <property type="component" value="Unassembled WGS sequence"/>
</dbReference>
<feature type="non-terminal residue" evidence="1">
    <location>
        <position position="1"/>
    </location>
</feature>
<protein>
    <submittedName>
        <fullName evidence="1">Uncharacterized protein</fullName>
    </submittedName>
</protein>
<proteinExistence type="predicted"/>
<organism evidence="1 2">
    <name type="scientific">Ixodes persulcatus</name>
    <name type="common">Taiga tick</name>
    <dbReference type="NCBI Taxonomy" id="34615"/>
    <lineage>
        <taxon>Eukaryota</taxon>
        <taxon>Metazoa</taxon>
        <taxon>Ecdysozoa</taxon>
        <taxon>Arthropoda</taxon>
        <taxon>Chelicerata</taxon>
        <taxon>Arachnida</taxon>
        <taxon>Acari</taxon>
        <taxon>Parasitiformes</taxon>
        <taxon>Ixodida</taxon>
        <taxon>Ixodoidea</taxon>
        <taxon>Ixodidae</taxon>
        <taxon>Ixodinae</taxon>
        <taxon>Ixodes</taxon>
    </lineage>
</organism>
<dbReference type="EMBL" id="JABSTQ010009389">
    <property type="protein sequence ID" value="KAG0429690.1"/>
    <property type="molecule type" value="Genomic_DNA"/>
</dbReference>
<evidence type="ECO:0000313" key="1">
    <source>
        <dbReference type="EMBL" id="KAG0429690.1"/>
    </source>
</evidence>
<reference evidence="1 2" key="1">
    <citation type="journal article" date="2020" name="Cell">
        <title>Large-Scale Comparative Analyses of Tick Genomes Elucidate Their Genetic Diversity and Vector Capacities.</title>
        <authorList>
            <consortium name="Tick Genome and Microbiome Consortium (TIGMIC)"/>
            <person name="Jia N."/>
            <person name="Wang J."/>
            <person name="Shi W."/>
            <person name="Du L."/>
            <person name="Sun Y."/>
            <person name="Zhan W."/>
            <person name="Jiang J.F."/>
            <person name="Wang Q."/>
            <person name="Zhang B."/>
            <person name="Ji P."/>
            <person name="Bell-Sakyi L."/>
            <person name="Cui X.M."/>
            <person name="Yuan T.T."/>
            <person name="Jiang B.G."/>
            <person name="Yang W.F."/>
            <person name="Lam T.T."/>
            <person name="Chang Q.C."/>
            <person name="Ding S.J."/>
            <person name="Wang X.J."/>
            <person name="Zhu J.G."/>
            <person name="Ruan X.D."/>
            <person name="Zhao L."/>
            <person name="Wei J.T."/>
            <person name="Ye R.Z."/>
            <person name="Que T.C."/>
            <person name="Du C.H."/>
            <person name="Zhou Y.H."/>
            <person name="Cheng J.X."/>
            <person name="Dai P.F."/>
            <person name="Guo W.B."/>
            <person name="Han X.H."/>
            <person name="Huang E.J."/>
            <person name="Li L.F."/>
            <person name="Wei W."/>
            <person name="Gao Y.C."/>
            <person name="Liu J.Z."/>
            <person name="Shao H.Z."/>
            <person name="Wang X."/>
            <person name="Wang C.C."/>
            <person name="Yang T.C."/>
            <person name="Huo Q.B."/>
            <person name="Li W."/>
            <person name="Chen H.Y."/>
            <person name="Chen S.E."/>
            <person name="Zhou L.G."/>
            <person name="Ni X.B."/>
            <person name="Tian J.H."/>
            <person name="Sheng Y."/>
            <person name="Liu T."/>
            <person name="Pan Y.S."/>
            <person name="Xia L.Y."/>
            <person name="Li J."/>
            <person name="Zhao F."/>
            <person name="Cao W.C."/>
        </authorList>
    </citation>
    <scope>NUCLEOTIDE SEQUENCE [LARGE SCALE GENOMIC DNA]</scope>
    <source>
        <strain evidence="1">Iper-2018</strain>
    </source>
</reference>
<gene>
    <name evidence="1" type="ORF">HPB47_023386</name>
</gene>